<keyword evidence="3" id="KW-0050">Antiport</keyword>
<dbReference type="STRING" id="1194090.SAMN05443144_103250"/>
<dbReference type="PANTHER" id="PTHR43298">
    <property type="entry name" value="MULTIDRUG RESISTANCE PROTEIN NORM-RELATED"/>
    <property type="match status" value="1"/>
</dbReference>
<reference evidence="11 12" key="1">
    <citation type="submission" date="2016-11" db="EMBL/GenBank/DDBJ databases">
        <authorList>
            <person name="Jaros S."/>
            <person name="Januszkiewicz K."/>
            <person name="Wedrychowicz H."/>
        </authorList>
    </citation>
    <scope>NUCLEOTIDE SEQUENCE [LARGE SCALE GENOMIC DNA]</scope>
    <source>
        <strain evidence="11 12">DSM 21986</strain>
    </source>
</reference>
<accession>A0A1M4WLG8</accession>
<dbReference type="PIRSF" id="PIRSF006603">
    <property type="entry name" value="DinF"/>
    <property type="match status" value="1"/>
</dbReference>
<sequence length="455" mass="50080">MLSYLKTEKYNLRREAGLTLKIGLPVIIAQLLQMSMNFVDTVMAGNLSAQDLAAVAVGGAVFMPFMMLAAGILMAVTPVVAQLVGARNFRDIGINARQVLWLSLFLSIPIFFLIRNLEFVMHFLDVTPAIIPVAQGYLNAISWGVFAVCGYMALRFFNEGLSATRPGMYFALLGVFVNVIGNYVFMYGKLGFPELGARGCGYASSVVGFVMFLGMLTFTMNYKPYERFDIFSSFRMPDWPYLKELLRVGVPIGLSSTMEVSMFALVSLLMGSLSTIAVAGHQVAINFAAMTFMVPFGLSTAITTRVGNAIGKGTMYEARRRGYIGIFLATFFMCITAALMYLFPDLIAGMYTQDAAVREVAVRLLYMAAIFQISDGLQVSGYGALRGLKDTKIPMFVNFVAYWLVGLPLGYYLGIIRGVGPQGLWMGLIAGLTIAAVLHNLRFYKLTRRGYENKN</sequence>
<feature type="transmembrane region" description="Helical" evidence="10">
    <location>
        <begin position="137"/>
        <end position="157"/>
    </location>
</feature>
<evidence type="ECO:0000256" key="4">
    <source>
        <dbReference type="ARBA" id="ARBA00022475"/>
    </source>
</evidence>
<evidence type="ECO:0000256" key="10">
    <source>
        <dbReference type="SAM" id="Phobius"/>
    </source>
</evidence>
<dbReference type="PANTHER" id="PTHR43298:SF2">
    <property type="entry name" value="FMN_FAD EXPORTER YEEO-RELATED"/>
    <property type="match status" value="1"/>
</dbReference>
<evidence type="ECO:0000256" key="7">
    <source>
        <dbReference type="ARBA" id="ARBA00023065"/>
    </source>
</evidence>
<feature type="transmembrane region" description="Helical" evidence="10">
    <location>
        <begin position="99"/>
        <end position="117"/>
    </location>
</feature>
<evidence type="ECO:0000256" key="9">
    <source>
        <dbReference type="ARBA" id="ARBA00031636"/>
    </source>
</evidence>
<dbReference type="GO" id="GO:0005886">
    <property type="term" value="C:plasma membrane"/>
    <property type="evidence" value="ECO:0007669"/>
    <property type="project" value="UniProtKB-SubCell"/>
</dbReference>
<name>A0A1M4WLG8_9BACT</name>
<keyword evidence="12" id="KW-1185">Reference proteome</keyword>
<feature type="transmembrane region" description="Helical" evidence="10">
    <location>
        <begin position="202"/>
        <end position="224"/>
    </location>
</feature>
<dbReference type="InterPro" id="IPR050222">
    <property type="entry name" value="MATE_MdtK"/>
</dbReference>
<dbReference type="InterPro" id="IPR002528">
    <property type="entry name" value="MATE_fam"/>
</dbReference>
<dbReference type="RefSeq" id="WP_244545635.1">
    <property type="nucleotide sequence ID" value="NZ_FQUS01000003.1"/>
</dbReference>
<keyword evidence="7" id="KW-0406">Ion transport</keyword>
<evidence type="ECO:0000313" key="12">
    <source>
        <dbReference type="Proteomes" id="UP000184041"/>
    </source>
</evidence>
<dbReference type="GO" id="GO:0015297">
    <property type="term" value="F:antiporter activity"/>
    <property type="evidence" value="ECO:0007669"/>
    <property type="project" value="UniProtKB-KW"/>
</dbReference>
<evidence type="ECO:0000256" key="5">
    <source>
        <dbReference type="ARBA" id="ARBA00022692"/>
    </source>
</evidence>
<feature type="transmembrane region" description="Helical" evidence="10">
    <location>
        <begin position="396"/>
        <end position="416"/>
    </location>
</feature>
<evidence type="ECO:0000256" key="2">
    <source>
        <dbReference type="ARBA" id="ARBA00022448"/>
    </source>
</evidence>
<dbReference type="GO" id="GO:0042910">
    <property type="term" value="F:xenobiotic transmembrane transporter activity"/>
    <property type="evidence" value="ECO:0007669"/>
    <property type="project" value="InterPro"/>
</dbReference>
<evidence type="ECO:0000256" key="6">
    <source>
        <dbReference type="ARBA" id="ARBA00022989"/>
    </source>
</evidence>
<feature type="transmembrane region" description="Helical" evidence="10">
    <location>
        <begin position="364"/>
        <end position="384"/>
    </location>
</feature>
<feature type="transmembrane region" description="Helical" evidence="10">
    <location>
        <begin position="323"/>
        <end position="344"/>
    </location>
</feature>
<dbReference type="NCBIfam" id="TIGR00797">
    <property type="entry name" value="matE"/>
    <property type="match status" value="1"/>
</dbReference>
<keyword evidence="5 10" id="KW-0812">Transmembrane</keyword>
<dbReference type="Proteomes" id="UP000184041">
    <property type="component" value="Unassembled WGS sequence"/>
</dbReference>
<gene>
    <name evidence="11" type="ORF">SAMN05443144_103250</name>
</gene>
<keyword evidence="6 10" id="KW-1133">Transmembrane helix</keyword>
<dbReference type="AlphaFoldDB" id="A0A1M4WLG8"/>
<keyword evidence="2" id="KW-0813">Transport</keyword>
<feature type="transmembrane region" description="Helical" evidence="10">
    <location>
        <begin position="52"/>
        <end position="79"/>
    </location>
</feature>
<keyword evidence="4" id="KW-1003">Cell membrane</keyword>
<feature type="transmembrane region" description="Helical" evidence="10">
    <location>
        <begin position="283"/>
        <end position="302"/>
    </location>
</feature>
<dbReference type="InterPro" id="IPR048279">
    <property type="entry name" value="MdtK-like"/>
</dbReference>
<evidence type="ECO:0000256" key="3">
    <source>
        <dbReference type="ARBA" id="ARBA00022449"/>
    </source>
</evidence>
<dbReference type="CDD" id="cd13131">
    <property type="entry name" value="MATE_NorM_like"/>
    <property type="match status" value="1"/>
</dbReference>
<evidence type="ECO:0000256" key="1">
    <source>
        <dbReference type="ARBA" id="ARBA00004651"/>
    </source>
</evidence>
<feature type="transmembrane region" description="Helical" evidence="10">
    <location>
        <begin position="422"/>
        <end position="441"/>
    </location>
</feature>
<dbReference type="GO" id="GO:0006811">
    <property type="term" value="P:monoatomic ion transport"/>
    <property type="evidence" value="ECO:0007669"/>
    <property type="project" value="UniProtKB-KW"/>
</dbReference>
<dbReference type="EMBL" id="FQUS01000003">
    <property type="protein sequence ID" value="SHE82078.1"/>
    <property type="molecule type" value="Genomic_DNA"/>
</dbReference>
<dbReference type="Pfam" id="PF01554">
    <property type="entry name" value="MatE"/>
    <property type="match status" value="2"/>
</dbReference>
<comment type="subcellular location">
    <subcellularLocation>
        <location evidence="1">Cell membrane</location>
        <topology evidence="1">Multi-pass membrane protein</topology>
    </subcellularLocation>
</comment>
<evidence type="ECO:0000313" key="11">
    <source>
        <dbReference type="EMBL" id="SHE82078.1"/>
    </source>
</evidence>
<organism evidence="11 12">
    <name type="scientific">Fodinibius roseus</name>
    <dbReference type="NCBI Taxonomy" id="1194090"/>
    <lineage>
        <taxon>Bacteria</taxon>
        <taxon>Pseudomonadati</taxon>
        <taxon>Balneolota</taxon>
        <taxon>Balneolia</taxon>
        <taxon>Balneolales</taxon>
        <taxon>Balneolaceae</taxon>
        <taxon>Fodinibius</taxon>
    </lineage>
</organism>
<evidence type="ECO:0000256" key="8">
    <source>
        <dbReference type="ARBA" id="ARBA00023136"/>
    </source>
</evidence>
<proteinExistence type="predicted"/>
<keyword evidence="8 10" id="KW-0472">Membrane</keyword>
<feature type="transmembrane region" description="Helical" evidence="10">
    <location>
        <begin position="169"/>
        <end position="190"/>
    </location>
</feature>
<feature type="transmembrane region" description="Helical" evidence="10">
    <location>
        <begin position="245"/>
        <end position="271"/>
    </location>
</feature>
<protein>
    <recommendedName>
        <fullName evidence="9">Multidrug-efflux transporter</fullName>
    </recommendedName>
</protein>